<accession>A0A0E9UNX2</accession>
<name>A0A0E9UNX2_ANGAN</name>
<evidence type="ECO:0000313" key="1">
    <source>
        <dbReference type="EMBL" id="JAH67456.1"/>
    </source>
</evidence>
<reference evidence="1" key="2">
    <citation type="journal article" date="2015" name="Fish Shellfish Immunol.">
        <title>Early steps in the European eel (Anguilla anguilla)-Vibrio vulnificus interaction in the gills: Role of the RtxA13 toxin.</title>
        <authorList>
            <person name="Callol A."/>
            <person name="Pajuelo D."/>
            <person name="Ebbesson L."/>
            <person name="Teles M."/>
            <person name="MacKenzie S."/>
            <person name="Amaro C."/>
        </authorList>
    </citation>
    <scope>NUCLEOTIDE SEQUENCE</scope>
</reference>
<reference evidence="1" key="1">
    <citation type="submission" date="2014-11" db="EMBL/GenBank/DDBJ databases">
        <authorList>
            <person name="Amaro Gonzalez C."/>
        </authorList>
    </citation>
    <scope>NUCLEOTIDE SEQUENCE</scope>
</reference>
<sequence>MSFVVLSLGVDVHWHYDITVIHTLTEQKFFFYYYSCK</sequence>
<protein>
    <submittedName>
        <fullName evidence="1">Uncharacterized protein</fullName>
    </submittedName>
</protein>
<proteinExistence type="predicted"/>
<organism evidence="1">
    <name type="scientific">Anguilla anguilla</name>
    <name type="common">European freshwater eel</name>
    <name type="synonym">Muraena anguilla</name>
    <dbReference type="NCBI Taxonomy" id="7936"/>
    <lineage>
        <taxon>Eukaryota</taxon>
        <taxon>Metazoa</taxon>
        <taxon>Chordata</taxon>
        <taxon>Craniata</taxon>
        <taxon>Vertebrata</taxon>
        <taxon>Euteleostomi</taxon>
        <taxon>Actinopterygii</taxon>
        <taxon>Neopterygii</taxon>
        <taxon>Teleostei</taxon>
        <taxon>Anguilliformes</taxon>
        <taxon>Anguillidae</taxon>
        <taxon>Anguilla</taxon>
    </lineage>
</organism>
<dbReference type="AlphaFoldDB" id="A0A0E9UNX2"/>
<dbReference type="EMBL" id="GBXM01041121">
    <property type="protein sequence ID" value="JAH67456.1"/>
    <property type="molecule type" value="Transcribed_RNA"/>
</dbReference>